<evidence type="ECO:0000256" key="4">
    <source>
        <dbReference type="ARBA" id="ARBA00022691"/>
    </source>
</evidence>
<dbReference type="GO" id="GO:0046653">
    <property type="term" value="P:tetrahydrofolate metabolic process"/>
    <property type="evidence" value="ECO:0007669"/>
    <property type="project" value="TreeGrafter"/>
</dbReference>
<organism evidence="8">
    <name type="scientific">human gut metagenome</name>
    <dbReference type="NCBI Taxonomy" id="408170"/>
    <lineage>
        <taxon>unclassified sequences</taxon>
        <taxon>metagenomes</taxon>
        <taxon>organismal metagenomes</taxon>
    </lineage>
</organism>
<evidence type="ECO:0000256" key="3">
    <source>
        <dbReference type="ARBA" id="ARBA00022679"/>
    </source>
</evidence>
<dbReference type="Gene3D" id="3.20.20.330">
    <property type="entry name" value="Homocysteine-binding-like domain"/>
    <property type="match status" value="1"/>
</dbReference>
<comment type="similarity">
    <text evidence="1">Belongs to the vitamin-B12 dependent methionine synthase family.</text>
</comment>
<dbReference type="InterPro" id="IPR050554">
    <property type="entry name" value="Met_Synthase/Corrinoid"/>
</dbReference>
<reference evidence="8" key="1">
    <citation type="journal article" date="2013" name="Environ. Microbiol.">
        <title>Microbiota from the distal guts of lean and obese adolescents exhibit partial functional redundancy besides clear differences in community structure.</title>
        <authorList>
            <person name="Ferrer M."/>
            <person name="Ruiz A."/>
            <person name="Lanza F."/>
            <person name="Haange S.B."/>
            <person name="Oberbach A."/>
            <person name="Till H."/>
            <person name="Bargiela R."/>
            <person name="Campoy C."/>
            <person name="Segura M.T."/>
            <person name="Richter M."/>
            <person name="von Bergen M."/>
            <person name="Seifert J."/>
            <person name="Suarez A."/>
        </authorList>
    </citation>
    <scope>NUCLEOTIDE SEQUENCE</scope>
</reference>
<dbReference type="GO" id="GO:0050667">
    <property type="term" value="P:homocysteine metabolic process"/>
    <property type="evidence" value="ECO:0007669"/>
    <property type="project" value="TreeGrafter"/>
</dbReference>
<dbReference type="GO" id="GO:0005829">
    <property type="term" value="C:cytosol"/>
    <property type="evidence" value="ECO:0007669"/>
    <property type="project" value="TreeGrafter"/>
</dbReference>
<name>K1TLV4_9ZZZZ</name>
<keyword evidence="2 8" id="KW-0489">Methyltransferase</keyword>
<dbReference type="InterPro" id="IPR003726">
    <property type="entry name" value="HCY_dom"/>
</dbReference>
<proteinExistence type="inferred from homology"/>
<evidence type="ECO:0000313" key="8">
    <source>
        <dbReference type="EMBL" id="EKC60341.1"/>
    </source>
</evidence>
<dbReference type="GO" id="GO:0008705">
    <property type="term" value="F:methionine synthase activity"/>
    <property type="evidence" value="ECO:0007669"/>
    <property type="project" value="TreeGrafter"/>
</dbReference>
<evidence type="ECO:0000256" key="2">
    <source>
        <dbReference type="ARBA" id="ARBA00022603"/>
    </source>
</evidence>
<dbReference type="PANTHER" id="PTHR45833:SF1">
    <property type="entry name" value="METHIONINE SYNTHASE"/>
    <property type="match status" value="1"/>
</dbReference>
<dbReference type="PANTHER" id="PTHR45833">
    <property type="entry name" value="METHIONINE SYNTHASE"/>
    <property type="match status" value="1"/>
</dbReference>
<comment type="caution">
    <text evidence="8">The sequence shown here is derived from an EMBL/GenBank/DDBJ whole genome shotgun (WGS) entry which is preliminary data.</text>
</comment>
<protein>
    <submittedName>
        <fullName evidence="8">Protein containing Homocysteine S-methyltransferase domain protein</fullName>
        <ecNumber evidence="8">2.1.1.-</ecNumber>
    </submittedName>
</protein>
<dbReference type="PROSITE" id="PS50970">
    <property type="entry name" value="HCY"/>
    <property type="match status" value="1"/>
</dbReference>
<sequence length="83" mass="9348">MTNDIRNLLAARILLLDGGFGTMVQGYGLDEADYRGERFRDWNVQLKGCNDLLALTRPDTVREIHEKYLQAGADIITTDSFNA</sequence>
<feature type="non-terminal residue" evidence="8">
    <location>
        <position position="83"/>
    </location>
</feature>
<dbReference type="GO" id="GO:0032259">
    <property type="term" value="P:methylation"/>
    <property type="evidence" value="ECO:0007669"/>
    <property type="project" value="UniProtKB-KW"/>
</dbReference>
<dbReference type="Pfam" id="PF02574">
    <property type="entry name" value="S-methyl_trans"/>
    <property type="match status" value="1"/>
</dbReference>
<accession>K1TLV4</accession>
<dbReference type="EC" id="2.1.1.-" evidence="8"/>
<evidence type="ECO:0000256" key="5">
    <source>
        <dbReference type="ARBA" id="ARBA00022723"/>
    </source>
</evidence>
<keyword evidence="4" id="KW-0949">S-adenosyl-L-methionine</keyword>
<dbReference type="GO" id="GO:0046872">
    <property type="term" value="F:metal ion binding"/>
    <property type="evidence" value="ECO:0007669"/>
    <property type="project" value="UniProtKB-KW"/>
</dbReference>
<keyword evidence="6" id="KW-0170">Cobalt</keyword>
<dbReference type="AlphaFoldDB" id="K1TLV4"/>
<gene>
    <name evidence="8" type="ORF">LEA_12914</name>
</gene>
<keyword evidence="5" id="KW-0479">Metal-binding</keyword>
<dbReference type="EMBL" id="AJWY01008750">
    <property type="protein sequence ID" value="EKC60341.1"/>
    <property type="molecule type" value="Genomic_DNA"/>
</dbReference>
<keyword evidence="3 8" id="KW-0808">Transferase</keyword>
<evidence type="ECO:0000259" key="7">
    <source>
        <dbReference type="PROSITE" id="PS50970"/>
    </source>
</evidence>
<evidence type="ECO:0000256" key="6">
    <source>
        <dbReference type="ARBA" id="ARBA00023285"/>
    </source>
</evidence>
<dbReference type="SUPFAM" id="SSF82282">
    <property type="entry name" value="Homocysteine S-methyltransferase"/>
    <property type="match status" value="1"/>
</dbReference>
<dbReference type="InterPro" id="IPR036589">
    <property type="entry name" value="HCY_dom_sf"/>
</dbReference>
<feature type="domain" description="Hcy-binding" evidence="7">
    <location>
        <begin position="2"/>
        <end position="83"/>
    </location>
</feature>
<evidence type="ECO:0000256" key="1">
    <source>
        <dbReference type="ARBA" id="ARBA00010398"/>
    </source>
</evidence>